<dbReference type="STRING" id="1480615.AWJ14_02400"/>
<dbReference type="InterPro" id="IPR045851">
    <property type="entry name" value="AMP-bd_C_sf"/>
</dbReference>
<dbReference type="SUPFAM" id="SSF56801">
    <property type="entry name" value="Acetyl-CoA synthetase-like"/>
    <property type="match status" value="1"/>
</dbReference>
<proteinExistence type="predicted"/>
<dbReference type="EMBL" id="LQZT01000012">
    <property type="protein sequence ID" value="OCW57679.1"/>
    <property type="molecule type" value="Genomic_DNA"/>
</dbReference>
<sequence length="547" mass="57885">MIAPGAQTIWQAFSDTAGRYPERALFNVLPETAAIYGIDAGETGYRAAHDRVTELAAALQQAGYGPGFRVMLLLENRPEFFLWLLALNRIGAAVVPVNPDLRHAELSYMAGHAEPSLIVAIPNRCADLAAAAKEAGLDAPVIAPGDALPAPGTAGPVALRRDADGNPLDGAAMEAALLYTSGTTGNPKGCILTNSYFLEAGRWYATAGGLCALGEDGERMITPLPIFHMNAMAYSFMAMVAVGGCLTVLDRFHPSSWWQSVAQSGATCLHYLGVMPSMLMGAPESPSDRAHSVRFGFGAGVDPKLHAAFEARFGFPLVEAWAMTETGAGAVICANQLPRRVGESCLGRPGPGLDVQIVDDGGNVSLTGPGELLVRREGADPRHGFFAGYFKNEEATAEAWAGGWFHTGDIVRREADGSMFFVDRKKNVIRRSGENIAAVEVESALMRHPAVKAAGVAAVADPVRGDEVFACLTVEGEPGAALATEIVGWCLTQLAYYKAPGYVAFVEALPLTSTQKIQRRVLKALADSLVGEPATVDTRAMKKRTAA</sequence>
<organism evidence="4 5">
    <name type="scientific">Hoeflea olei</name>
    <dbReference type="NCBI Taxonomy" id="1480615"/>
    <lineage>
        <taxon>Bacteria</taxon>
        <taxon>Pseudomonadati</taxon>
        <taxon>Pseudomonadota</taxon>
        <taxon>Alphaproteobacteria</taxon>
        <taxon>Hyphomicrobiales</taxon>
        <taxon>Rhizobiaceae</taxon>
        <taxon>Hoeflea</taxon>
    </lineage>
</organism>
<dbReference type="InterPro" id="IPR042099">
    <property type="entry name" value="ANL_N_sf"/>
</dbReference>
<name>A0A1C1YW69_9HYPH</name>
<dbReference type="Proteomes" id="UP000094795">
    <property type="component" value="Unassembled WGS sequence"/>
</dbReference>
<accession>A0A1C1YW69</accession>
<protein>
    <submittedName>
        <fullName evidence="4">ATP-dependent acyl-CoA ligase</fullName>
    </submittedName>
</protein>
<dbReference type="Gene3D" id="3.30.300.30">
    <property type="match status" value="1"/>
</dbReference>
<dbReference type="GO" id="GO:0016878">
    <property type="term" value="F:acid-thiol ligase activity"/>
    <property type="evidence" value="ECO:0007669"/>
    <property type="project" value="UniProtKB-ARBA"/>
</dbReference>
<evidence type="ECO:0000259" key="2">
    <source>
        <dbReference type="Pfam" id="PF00501"/>
    </source>
</evidence>
<keyword evidence="1" id="KW-0479">Metal-binding</keyword>
<evidence type="ECO:0000313" key="5">
    <source>
        <dbReference type="Proteomes" id="UP000094795"/>
    </source>
</evidence>
<evidence type="ECO:0000259" key="3">
    <source>
        <dbReference type="Pfam" id="PF13193"/>
    </source>
</evidence>
<feature type="domain" description="AMP-dependent synthetase/ligase" evidence="2">
    <location>
        <begin position="30"/>
        <end position="378"/>
    </location>
</feature>
<keyword evidence="4" id="KW-0436">Ligase</keyword>
<comment type="caution">
    <text evidence="4">The sequence shown here is derived from an EMBL/GenBank/DDBJ whole genome shotgun (WGS) entry which is preliminary data.</text>
</comment>
<feature type="domain" description="AMP-binding enzyme C-terminal" evidence="3">
    <location>
        <begin position="440"/>
        <end position="516"/>
    </location>
</feature>
<dbReference type="InterPro" id="IPR000873">
    <property type="entry name" value="AMP-dep_synth/lig_dom"/>
</dbReference>
<gene>
    <name evidence="4" type="ORF">AWJ14_02400</name>
</gene>
<dbReference type="Pfam" id="PF00501">
    <property type="entry name" value="AMP-binding"/>
    <property type="match status" value="1"/>
</dbReference>
<dbReference type="InterPro" id="IPR050237">
    <property type="entry name" value="ATP-dep_AMP-bd_enzyme"/>
</dbReference>
<dbReference type="InterPro" id="IPR025110">
    <property type="entry name" value="AMP-bd_C"/>
</dbReference>
<dbReference type="OrthoDB" id="7315605at2"/>
<dbReference type="PROSITE" id="PS00455">
    <property type="entry name" value="AMP_BINDING"/>
    <property type="match status" value="1"/>
</dbReference>
<evidence type="ECO:0000313" key="4">
    <source>
        <dbReference type="EMBL" id="OCW57679.1"/>
    </source>
</evidence>
<dbReference type="AlphaFoldDB" id="A0A1C1YW69"/>
<evidence type="ECO:0000256" key="1">
    <source>
        <dbReference type="ARBA" id="ARBA00022723"/>
    </source>
</evidence>
<dbReference type="Gene3D" id="3.40.50.12780">
    <property type="entry name" value="N-terminal domain of ligase-like"/>
    <property type="match status" value="1"/>
</dbReference>
<dbReference type="Pfam" id="PF13193">
    <property type="entry name" value="AMP-binding_C"/>
    <property type="match status" value="1"/>
</dbReference>
<reference evidence="4 5" key="1">
    <citation type="submission" date="2015-12" db="EMBL/GenBank/DDBJ databases">
        <authorList>
            <person name="Shamseldin A."/>
            <person name="Moawad H."/>
            <person name="Abd El-Rahim W.M."/>
            <person name="Sadowsky M.J."/>
        </authorList>
    </citation>
    <scope>NUCLEOTIDE SEQUENCE [LARGE SCALE GENOMIC DNA]</scope>
    <source>
        <strain evidence="4 5">JC234</strain>
    </source>
</reference>
<keyword evidence="5" id="KW-1185">Reference proteome</keyword>
<dbReference type="GO" id="GO:0046872">
    <property type="term" value="F:metal ion binding"/>
    <property type="evidence" value="ECO:0007669"/>
    <property type="project" value="UniProtKB-KW"/>
</dbReference>
<dbReference type="InterPro" id="IPR020845">
    <property type="entry name" value="AMP-binding_CS"/>
</dbReference>
<dbReference type="RefSeq" id="WP_066177818.1">
    <property type="nucleotide sequence ID" value="NZ_LQZT01000012.1"/>
</dbReference>
<dbReference type="PANTHER" id="PTHR43767:SF1">
    <property type="entry name" value="NONRIBOSOMAL PEPTIDE SYNTHASE PES1 (EUROFUNG)-RELATED"/>
    <property type="match status" value="1"/>
</dbReference>
<dbReference type="PANTHER" id="PTHR43767">
    <property type="entry name" value="LONG-CHAIN-FATTY-ACID--COA LIGASE"/>
    <property type="match status" value="1"/>
</dbReference>